<keyword evidence="5" id="KW-0862">Zinc</keyword>
<accession>A0AAQ3RX95</accession>
<dbReference type="GO" id="GO:0008270">
    <property type="term" value="F:zinc ion binding"/>
    <property type="evidence" value="ECO:0007669"/>
    <property type="project" value="UniProtKB-KW"/>
</dbReference>
<sequence>MASWNFGASSSSHIIDEEPVILDNVDDFSTDDELDNLLHDQHNDDHEMIQSSQVVIPELHDRMQFQSKEETIAAIKQYHISNGYKYTVLESKPNIYVIRCVEYHNGCQWRLRAGYSKVRKYWEIKNIDGQHTCFSNILSQDHTNLDSTHIATIISNSVRTNPSIPIKSLIADIKARFGYSVSYRKAWIAKQKALAMEFGDWEESYNHLPRWLHAVKDANPGTILQCTGSPVNIDGEIDNNSYILERVFWSFGPCIQGFKYCKPILQVDGTFLTGKYHGTLLTAIAQDGNRNLFPLAFAIVEGETKEAMIWFFQLLREHVCPGQNICIITDRGKGILSALRSEEVGWEEDGMNSVYCIRHLASNFNNKFKNQDLKKQFINLAYEVKQPTVTAKLTALRNQYPQQVAWIDKIPLQKWSQAFDGGRRYGHMTTNLAECMNSVLKGARSLPICALIRKTFERTQSWYVERGLKANYMLQAGHQFPEEIADIIRKNQQQSAYCLVQRYNRENSEFEVQEISTPHQYRPHPLSYKVRLNEWWCDCGHFQATRLPCHHVVAVCANSHIPLTQVIDPVYSLTNIFKAYEVQFHPIQNEDYWSAYTGPNFIPDPKMRRKASGIPSTNRIRNEMDQSTPDQQRKCSYCRNEGSKISTPVKSLSTNFQGCYFMERSMRVPFYVLAIFLLLSDPFAVINANSEGDALFAFRRAVKDPNNVLQSWDPTLVDPCTWFHVTCDDDKRGPRTRKTVWSFGSRTREAPAPSVSVSPVAKELYKNDLKGPIPKELGDLKNLVSLGLYQNNLTGSIPASLSNLSNIKFFGPFIKPKPSMIQYYRRLNSNMLTGRIPRELTKLGNLKILDLSNNDLCGTFPTSGSFSKFSEQR</sequence>
<keyword evidence="3" id="KW-0677">Repeat</keyword>
<evidence type="ECO:0000313" key="9">
    <source>
        <dbReference type="Proteomes" id="UP001374535"/>
    </source>
</evidence>
<evidence type="ECO:0000313" key="8">
    <source>
        <dbReference type="EMBL" id="WVZ08478.1"/>
    </source>
</evidence>
<evidence type="ECO:0000256" key="1">
    <source>
        <dbReference type="ARBA" id="ARBA00022614"/>
    </source>
</evidence>
<dbReference type="Pfam" id="PF04434">
    <property type="entry name" value="SWIM"/>
    <property type="match status" value="1"/>
</dbReference>
<evidence type="ECO:0000259" key="7">
    <source>
        <dbReference type="PROSITE" id="PS50966"/>
    </source>
</evidence>
<dbReference type="PANTHER" id="PTHR31973:SF195">
    <property type="entry name" value="MUDR FAMILY TRANSPOSASE"/>
    <property type="match status" value="1"/>
</dbReference>
<dbReference type="Proteomes" id="UP001374535">
    <property type="component" value="Chromosome 6"/>
</dbReference>
<protein>
    <recommendedName>
        <fullName evidence="7">SWIM-type domain-containing protein</fullName>
    </recommendedName>
</protein>
<organism evidence="8 9">
    <name type="scientific">Vigna mungo</name>
    <name type="common">Black gram</name>
    <name type="synonym">Phaseolus mungo</name>
    <dbReference type="NCBI Taxonomy" id="3915"/>
    <lineage>
        <taxon>Eukaryota</taxon>
        <taxon>Viridiplantae</taxon>
        <taxon>Streptophyta</taxon>
        <taxon>Embryophyta</taxon>
        <taxon>Tracheophyta</taxon>
        <taxon>Spermatophyta</taxon>
        <taxon>Magnoliopsida</taxon>
        <taxon>eudicotyledons</taxon>
        <taxon>Gunneridae</taxon>
        <taxon>Pentapetalae</taxon>
        <taxon>rosids</taxon>
        <taxon>fabids</taxon>
        <taxon>Fabales</taxon>
        <taxon>Fabaceae</taxon>
        <taxon>Papilionoideae</taxon>
        <taxon>50 kb inversion clade</taxon>
        <taxon>NPAAA clade</taxon>
        <taxon>indigoferoid/millettioid clade</taxon>
        <taxon>Phaseoleae</taxon>
        <taxon>Vigna</taxon>
    </lineage>
</organism>
<dbReference type="Pfam" id="PF03108">
    <property type="entry name" value="DBD_Tnp_Mut"/>
    <property type="match status" value="1"/>
</dbReference>
<dbReference type="Pfam" id="PF08263">
    <property type="entry name" value="LRRNT_2"/>
    <property type="match status" value="1"/>
</dbReference>
<evidence type="ECO:0000256" key="4">
    <source>
        <dbReference type="ARBA" id="ARBA00022771"/>
    </source>
</evidence>
<evidence type="ECO:0000256" key="6">
    <source>
        <dbReference type="PROSITE-ProRule" id="PRU00325"/>
    </source>
</evidence>
<dbReference type="Gene3D" id="3.80.10.10">
    <property type="entry name" value="Ribonuclease Inhibitor"/>
    <property type="match status" value="1"/>
</dbReference>
<name>A0AAQ3RX95_VIGMU</name>
<dbReference type="InterPro" id="IPR013210">
    <property type="entry name" value="LRR_N_plant-typ"/>
</dbReference>
<proteinExistence type="predicted"/>
<evidence type="ECO:0000256" key="5">
    <source>
        <dbReference type="ARBA" id="ARBA00022833"/>
    </source>
</evidence>
<feature type="domain" description="SWIM-type" evidence="7">
    <location>
        <begin position="528"/>
        <end position="560"/>
    </location>
</feature>
<dbReference type="InterPro" id="IPR018289">
    <property type="entry name" value="MULE_transposase_dom"/>
</dbReference>
<dbReference type="InterPro" id="IPR007527">
    <property type="entry name" value="Znf_SWIM"/>
</dbReference>
<dbReference type="InterPro" id="IPR032675">
    <property type="entry name" value="LRR_dom_sf"/>
</dbReference>
<evidence type="ECO:0000256" key="2">
    <source>
        <dbReference type="ARBA" id="ARBA00022723"/>
    </source>
</evidence>
<keyword evidence="1" id="KW-0433">Leucine-rich repeat</keyword>
<evidence type="ECO:0000256" key="3">
    <source>
        <dbReference type="ARBA" id="ARBA00022737"/>
    </source>
</evidence>
<dbReference type="PANTHER" id="PTHR31973">
    <property type="entry name" value="POLYPROTEIN, PUTATIVE-RELATED"/>
    <property type="match status" value="1"/>
</dbReference>
<dbReference type="InterPro" id="IPR006564">
    <property type="entry name" value="Znf_PMZ"/>
</dbReference>
<reference evidence="8 9" key="1">
    <citation type="journal article" date="2023" name="Life. Sci Alliance">
        <title>Evolutionary insights into 3D genome organization and epigenetic landscape of Vigna mungo.</title>
        <authorList>
            <person name="Junaid A."/>
            <person name="Singh B."/>
            <person name="Bhatia S."/>
        </authorList>
    </citation>
    <scope>NUCLEOTIDE SEQUENCE [LARGE SCALE GENOMIC DNA]</scope>
    <source>
        <strain evidence="8">Urdbean</strain>
    </source>
</reference>
<dbReference type="SUPFAM" id="SSF52058">
    <property type="entry name" value="L domain-like"/>
    <property type="match status" value="1"/>
</dbReference>
<dbReference type="EMBL" id="CP144695">
    <property type="protein sequence ID" value="WVZ08478.1"/>
    <property type="molecule type" value="Genomic_DNA"/>
</dbReference>
<keyword evidence="9" id="KW-1185">Reference proteome</keyword>
<keyword evidence="4 6" id="KW-0863">Zinc-finger</keyword>
<dbReference type="AlphaFoldDB" id="A0AAQ3RX95"/>
<dbReference type="SMART" id="SM00575">
    <property type="entry name" value="ZnF_PMZ"/>
    <property type="match status" value="1"/>
</dbReference>
<dbReference type="PROSITE" id="PS50966">
    <property type="entry name" value="ZF_SWIM"/>
    <property type="match status" value="1"/>
</dbReference>
<dbReference type="Pfam" id="PF10551">
    <property type="entry name" value="MULE"/>
    <property type="match status" value="1"/>
</dbReference>
<dbReference type="InterPro" id="IPR001611">
    <property type="entry name" value="Leu-rich_rpt"/>
</dbReference>
<dbReference type="InterPro" id="IPR004332">
    <property type="entry name" value="Transposase_MuDR"/>
</dbReference>
<keyword evidence="2" id="KW-0479">Metal-binding</keyword>
<gene>
    <name evidence="8" type="ORF">V8G54_021824</name>
</gene>
<dbReference type="Pfam" id="PF00560">
    <property type="entry name" value="LRR_1"/>
    <property type="match status" value="2"/>
</dbReference>